<name>A0AAD5Y7Y9_9FUNG</name>
<protein>
    <recommendedName>
        <fullName evidence="3">AB hydrolase-1 domain-containing protein</fullName>
    </recommendedName>
</protein>
<proteinExistence type="inferred from homology"/>
<dbReference type="EMBL" id="JADGKB010000007">
    <property type="protein sequence ID" value="KAJ3261210.1"/>
    <property type="molecule type" value="Genomic_DNA"/>
</dbReference>
<feature type="active site" description="Nucleophile" evidence="2">
    <location>
        <position position="126"/>
    </location>
</feature>
<dbReference type="PANTHER" id="PTHR32268">
    <property type="entry name" value="HOMOSERINE O-ACETYLTRANSFERASE"/>
    <property type="match status" value="1"/>
</dbReference>
<evidence type="ECO:0000256" key="2">
    <source>
        <dbReference type="PIRSR" id="PIRSR000443-1"/>
    </source>
</evidence>
<evidence type="ECO:0000313" key="4">
    <source>
        <dbReference type="EMBL" id="KAJ3261210.1"/>
    </source>
</evidence>
<dbReference type="InterPro" id="IPR008220">
    <property type="entry name" value="HAT_MetX-like"/>
</dbReference>
<reference evidence="4" key="1">
    <citation type="submission" date="2020-05" db="EMBL/GenBank/DDBJ databases">
        <title>Phylogenomic resolution of chytrid fungi.</title>
        <authorList>
            <person name="Stajich J.E."/>
            <person name="Amses K."/>
            <person name="Simmons R."/>
            <person name="Seto K."/>
            <person name="Myers J."/>
            <person name="Bonds A."/>
            <person name="Quandt C.A."/>
            <person name="Barry K."/>
            <person name="Liu P."/>
            <person name="Grigoriev I."/>
            <person name="Longcore J.E."/>
            <person name="James T.Y."/>
        </authorList>
    </citation>
    <scope>NUCLEOTIDE SEQUENCE</scope>
    <source>
        <strain evidence="4">PLAUS21</strain>
    </source>
</reference>
<evidence type="ECO:0000313" key="5">
    <source>
        <dbReference type="Proteomes" id="UP001210925"/>
    </source>
</evidence>
<dbReference type="InterPro" id="IPR000073">
    <property type="entry name" value="AB_hydrolase_1"/>
</dbReference>
<evidence type="ECO:0000256" key="1">
    <source>
        <dbReference type="ARBA" id="ARBA00006886"/>
    </source>
</evidence>
<comment type="caution">
    <text evidence="4">The sequence shown here is derived from an EMBL/GenBank/DDBJ whole genome shotgun (WGS) entry which is preliminary data.</text>
</comment>
<dbReference type="SUPFAM" id="SSF53474">
    <property type="entry name" value="alpha/beta-Hydrolases"/>
    <property type="match status" value="1"/>
</dbReference>
<feature type="active site" evidence="2">
    <location>
        <position position="280"/>
    </location>
</feature>
<dbReference type="InterPro" id="IPR029058">
    <property type="entry name" value="AB_hydrolase_fold"/>
</dbReference>
<dbReference type="AlphaFoldDB" id="A0AAD5Y7Y9"/>
<dbReference type="Pfam" id="PF00561">
    <property type="entry name" value="Abhydrolase_1"/>
    <property type="match status" value="1"/>
</dbReference>
<accession>A0AAD5Y7Y9</accession>
<sequence length="334" mass="37666">MVQLQDYEIYQLGDFKLESGMTIPKAFLAYKTYGDRSKPCVVFPTWYSGSHLDNEWLIHGKTLANYFVVCPNMFGNGYSSSPSNQPEPYNGPNFPNVTVADNVRAQHQLVSQHLGIRKVFCVLGWSMGAGQSYQWGAQYPDYVERIIPFCGSAKTSVHNIVFLEGPKSALKADAAFQEGYYTAKPQKGLRAFGRVYAGWGLSQAFYREKLYLKMGYASLEDFLVGFWEGYFLTKDPNNLLCQLWTWQHGDISQLPQYGGNFEKALAGIKAKAMVMPGSMDLYFPPEDNEYEVKHMPNATYVPIESVWGHWAGGPGTSVDDAAFIDKRIKEFFAQ</sequence>
<dbReference type="PANTHER" id="PTHR32268:SF15">
    <property type="entry name" value="HOMOSERINE ACETYLTRANSFERASE FAMILY PROTEIN (AFU_ORTHOLOGUE AFUA_1G15350)"/>
    <property type="match status" value="1"/>
</dbReference>
<feature type="active site" evidence="2">
    <location>
        <position position="309"/>
    </location>
</feature>
<dbReference type="PIRSF" id="PIRSF000443">
    <property type="entry name" value="Homoser_Ac_trans"/>
    <property type="match status" value="1"/>
</dbReference>
<feature type="domain" description="AB hydrolase-1" evidence="3">
    <location>
        <begin position="42"/>
        <end position="311"/>
    </location>
</feature>
<dbReference type="Proteomes" id="UP001210925">
    <property type="component" value="Unassembled WGS sequence"/>
</dbReference>
<dbReference type="Gene3D" id="3.40.50.1820">
    <property type="entry name" value="alpha/beta hydrolase"/>
    <property type="match status" value="1"/>
</dbReference>
<evidence type="ECO:0000259" key="3">
    <source>
        <dbReference type="Pfam" id="PF00561"/>
    </source>
</evidence>
<organism evidence="4 5">
    <name type="scientific">Boothiomyces macroporosus</name>
    <dbReference type="NCBI Taxonomy" id="261099"/>
    <lineage>
        <taxon>Eukaryota</taxon>
        <taxon>Fungi</taxon>
        <taxon>Fungi incertae sedis</taxon>
        <taxon>Chytridiomycota</taxon>
        <taxon>Chytridiomycota incertae sedis</taxon>
        <taxon>Chytridiomycetes</taxon>
        <taxon>Rhizophydiales</taxon>
        <taxon>Terramycetaceae</taxon>
        <taxon>Boothiomyces</taxon>
    </lineage>
</organism>
<dbReference type="NCBIfam" id="NF005757">
    <property type="entry name" value="PRK07581.1"/>
    <property type="match status" value="1"/>
</dbReference>
<comment type="similarity">
    <text evidence="1">Belongs to the AB hydrolase superfamily. MetX family.</text>
</comment>
<gene>
    <name evidence="4" type="ORF">HK103_006519</name>
</gene>
<dbReference type="GO" id="GO:0016747">
    <property type="term" value="F:acyltransferase activity, transferring groups other than amino-acyl groups"/>
    <property type="evidence" value="ECO:0007669"/>
    <property type="project" value="InterPro"/>
</dbReference>
<keyword evidence="5" id="KW-1185">Reference proteome</keyword>